<dbReference type="PANTHER" id="PTHR43133">
    <property type="entry name" value="RNA POLYMERASE ECF-TYPE SIGMA FACTO"/>
    <property type="match status" value="1"/>
</dbReference>
<dbReference type="SUPFAM" id="SSF88659">
    <property type="entry name" value="Sigma3 and sigma4 domains of RNA polymerase sigma factors"/>
    <property type="match status" value="1"/>
</dbReference>
<dbReference type="RefSeq" id="WP_390231256.1">
    <property type="nucleotide sequence ID" value="NZ_JBHSCN010000006.1"/>
</dbReference>
<comment type="caution">
    <text evidence="7">The sequence shown here is derived from an EMBL/GenBank/DDBJ whole genome shotgun (WGS) entry which is preliminary data.</text>
</comment>
<dbReference type="InterPro" id="IPR014284">
    <property type="entry name" value="RNA_pol_sigma-70_dom"/>
</dbReference>
<accession>A0ABV8Q9A1</accession>
<dbReference type="Pfam" id="PF08281">
    <property type="entry name" value="Sigma70_r4_2"/>
    <property type="match status" value="1"/>
</dbReference>
<evidence type="ECO:0000256" key="3">
    <source>
        <dbReference type="ARBA" id="ARBA00023082"/>
    </source>
</evidence>
<dbReference type="InterPro" id="IPR013324">
    <property type="entry name" value="RNA_pol_sigma_r3/r4-like"/>
</dbReference>
<evidence type="ECO:0000259" key="6">
    <source>
        <dbReference type="Pfam" id="PF08281"/>
    </source>
</evidence>
<dbReference type="InterPro" id="IPR013249">
    <property type="entry name" value="RNA_pol_sigma70_r4_t2"/>
</dbReference>
<dbReference type="EMBL" id="JBHSCN010000006">
    <property type="protein sequence ID" value="MFC4244920.1"/>
    <property type="molecule type" value="Genomic_DNA"/>
</dbReference>
<dbReference type="InterPro" id="IPR036388">
    <property type="entry name" value="WH-like_DNA-bd_sf"/>
</dbReference>
<keyword evidence="2" id="KW-0805">Transcription regulation</keyword>
<organism evidence="7 8">
    <name type="scientific">Gryllotalpicola reticulitermitis</name>
    <dbReference type="NCBI Taxonomy" id="1184153"/>
    <lineage>
        <taxon>Bacteria</taxon>
        <taxon>Bacillati</taxon>
        <taxon>Actinomycetota</taxon>
        <taxon>Actinomycetes</taxon>
        <taxon>Micrococcales</taxon>
        <taxon>Microbacteriaceae</taxon>
        <taxon>Gryllotalpicola</taxon>
    </lineage>
</organism>
<reference evidence="8" key="1">
    <citation type="journal article" date="2019" name="Int. J. Syst. Evol. Microbiol.">
        <title>The Global Catalogue of Microorganisms (GCM) 10K type strain sequencing project: providing services to taxonomists for standard genome sequencing and annotation.</title>
        <authorList>
            <consortium name="The Broad Institute Genomics Platform"/>
            <consortium name="The Broad Institute Genome Sequencing Center for Infectious Disease"/>
            <person name="Wu L."/>
            <person name="Ma J."/>
        </authorList>
    </citation>
    <scope>NUCLEOTIDE SEQUENCE [LARGE SCALE GENOMIC DNA]</scope>
    <source>
        <strain evidence="8">CGMCC 1.10363</strain>
    </source>
</reference>
<evidence type="ECO:0000313" key="7">
    <source>
        <dbReference type="EMBL" id="MFC4244920.1"/>
    </source>
</evidence>
<dbReference type="Gene3D" id="1.10.10.10">
    <property type="entry name" value="Winged helix-like DNA-binding domain superfamily/Winged helix DNA-binding domain"/>
    <property type="match status" value="1"/>
</dbReference>
<dbReference type="PANTHER" id="PTHR43133:SF66">
    <property type="entry name" value="ECF RNA POLYMERASE SIGMA FACTOR SIGK"/>
    <property type="match status" value="1"/>
</dbReference>
<feature type="domain" description="RNA polymerase sigma factor 70 region 4 type 2" evidence="6">
    <location>
        <begin position="115"/>
        <end position="166"/>
    </location>
</feature>
<protein>
    <submittedName>
        <fullName evidence="7">Sigma-70 family RNA polymerase sigma factor</fullName>
    </submittedName>
</protein>
<evidence type="ECO:0000259" key="5">
    <source>
        <dbReference type="Pfam" id="PF04542"/>
    </source>
</evidence>
<name>A0ABV8Q9A1_9MICO</name>
<sequence>MSRIAASDQLAFAQLFDELAPHVLALIRRVVIDPSQSEEVLQDVFLELWQTAARFDAARGTAVAFVMTLGHRRAVDRVRSSQAARERDLRIGIRDLAAPEPGPEEAVELRLEGDRVASALDRLSPLQRQAISLAYYSGLSHSEIATRLGLPLGTVKTRVRDAMIRLRVELGV</sequence>
<dbReference type="InterPro" id="IPR013325">
    <property type="entry name" value="RNA_pol_sigma_r2"/>
</dbReference>
<evidence type="ECO:0000313" key="8">
    <source>
        <dbReference type="Proteomes" id="UP001595900"/>
    </source>
</evidence>
<evidence type="ECO:0000256" key="1">
    <source>
        <dbReference type="ARBA" id="ARBA00010641"/>
    </source>
</evidence>
<dbReference type="Proteomes" id="UP001595900">
    <property type="component" value="Unassembled WGS sequence"/>
</dbReference>
<dbReference type="InterPro" id="IPR039425">
    <property type="entry name" value="RNA_pol_sigma-70-like"/>
</dbReference>
<proteinExistence type="inferred from homology"/>
<evidence type="ECO:0000256" key="2">
    <source>
        <dbReference type="ARBA" id="ARBA00023015"/>
    </source>
</evidence>
<dbReference type="Pfam" id="PF04542">
    <property type="entry name" value="Sigma70_r2"/>
    <property type="match status" value="1"/>
</dbReference>
<evidence type="ECO:0000256" key="4">
    <source>
        <dbReference type="ARBA" id="ARBA00023163"/>
    </source>
</evidence>
<comment type="similarity">
    <text evidence="1">Belongs to the sigma-70 factor family. ECF subfamily.</text>
</comment>
<dbReference type="Gene3D" id="1.10.1740.10">
    <property type="match status" value="1"/>
</dbReference>
<dbReference type="InterPro" id="IPR007627">
    <property type="entry name" value="RNA_pol_sigma70_r2"/>
</dbReference>
<keyword evidence="4" id="KW-0804">Transcription</keyword>
<keyword evidence="3" id="KW-0731">Sigma factor</keyword>
<gene>
    <name evidence="7" type="ORF">ACFOYW_16215</name>
</gene>
<dbReference type="SUPFAM" id="SSF88946">
    <property type="entry name" value="Sigma2 domain of RNA polymerase sigma factors"/>
    <property type="match status" value="1"/>
</dbReference>
<feature type="domain" description="RNA polymerase sigma-70 region 2" evidence="5">
    <location>
        <begin position="15"/>
        <end position="82"/>
    </location>
</feature>
<dbReference type="NCBIfam" id="TIGR02937">
    <property type="entry name" value="sigma70-ECF"/>
    <property type="match status" value="1"/>
</dbReference>
<dbReference type="CDD" id="cd06171">
    <property type="entry name" value="Sigma70_r4"/>
    <property type="match status" value="1"/>
</dbReference>
<keyword evidence="8" id="KW-1185">Reference proteome</keyword>